<dbReference type="AlphaFoldDB" id="A0A6P3Y253"/>
<dbReference type="KEGG" id="dqu:106749399"/>
<sequence length="99" mass="10932">MRTCTLVFVALAAVLLCAEYVSAMELCPQENCLTPDRCEEHVKSLNVQCLEQGTTCCSIVKKEYQTHCRHFGGVCMNRCAPVLQQNAVDCEGQVCCVLV</sequence>
<name>A0A6P3Y253_DINQU</name>
<evidence type="ECO:0000256" key="1">
    <source>
        <dbReference type="SAM" id="SignalP"/>
    </source>
</evidence>
<proteinExistence type="predicted"/>
<dbReference type="GeneID" id="106749399"/>
<evidence type="ECO:0000313" key="2">
    <source>
        <dbReference type="Proteomes" id="UP000515204"/>
    </source>
</evidence>
<organism evidence="2 3">
    <name type="scientific">Dinoponera quadriceps</name>
    <name type="common">South American ant</name>
    <dbReference type="NCBI Taxonomy" id="609295"/>
    <lineage>
        <taxon>Eukaryota</taxon>
        <taxon>Metazoa</taxon>
        <taxon>Ecdysozoa</taxon>
        <taxon>Arthropoda</taxon>
        <taxon>Hexapoda</taxon>
        <taxon>Insecta</taxon>
        <taxon>Pterygota</taxon>
        <taxon>Neoptera</taxon>
        <taxon>Endopterygota</taxon>
        <taxon>Hymenoptera</taxon>
        <taxon>Apocrita</taxon>
        <taxon>Aculeata</taxon>
        <taxon>Formicoidea</taxon>
        <taxon>Formicidae</taxon>
        <taxon>Ponerinae</taxon>
        <taxon>Ponerini</taxon>
        <taxon>Dinoponera</taxon>
    </lineage>
</organism>
<reference evidence="3" key="1">
    <citation type="submission" date="2025-08" db="UniProtKB">
        <authorList>
            <consortium name="RefSeq"/>
        </authorList>
    </citation>
    <scope>IDENTIFICATION</scope>
</reference>
<protein>
    <submittedName>
        <fullName evidence="3">Uncharacterized protein LOC106749399</fullName>
    </submittedName>
</protein>
<keyword evidence="2" id="KW-1185">Reference proteome</keyword>
<accession>A0A6P3Y253</accession>
<feature type="chain" id="PRO_5028131191" evidence="1">
    <location>
        <begin position="24"/>
        <end position="99"/>
    </location>
</feature>
<keyword evidence="1" id="KW-0732">Signal</keyword>
<dbReference type="RefSeq" id="XP_014484288.1">
    <property type="nucleotide sequence ID" value="XM_014628802.1"/>
</dbReference>
<evidence type="ECO:0000313" key="3">
    <source>
        <dbReference type="RefSeq" id="XP_014484288.1"/>
    </source>
</evidence>
<feature type="signal peptide" evidence="1">
    <location>
        <begin position="1"/>
        <end position="23"/>
    </location>
</feature>
<dbReference type="Proteomes" id="UP000515204">
    <property type="component" value="Unplaced"/>
</dbReference>
<dbReference type="OrthoDB" id="6332063at2759"/>
<gene>
    <name evidence="3" type="primary">LOC106749399</name>
</gene>